<gene>
    <name evidence="1" type="ORF">NSIN_30086</name>
</gene>
<evidence type="ECO:0000313" key="1">
    <source>
        <dbReference type="EMBL" id="SHO46361.1"/>
    </source>
</evidence>
<organism evidence="1 2">
    <name type="scientific">Nitrosotalea sinensis</name>
    <dbReference type="NCBI Taxonomy" id="1499975"/>
    <lineage>
        <taxon>Archaea</taxon>
        <taxon>Nitrososphaerota</taxon>
        <taxon>Nitrososphaeria</taxon>
        <taxon>Nitrosotaleales</taxon>
        <taxon>Nitrosotaleaceae</taxon>
        <taxon>Nitrosotalea</taxon>
    </lineage>
</organism>
<dbReference type="Proteomes" id="UP000232412">
    <property type="component" value="Unassembled WGS sequence"/>
</dbReference>
<reference evidence="2" key="1">
    <citation type="submission" date="2016-12" db="EMBL/GenBank/DDBJ databases">
        <authorList>
            <person name="Herbold C."/>
        </authorList>
    </citation>
    <scope>NUCLEOTIDE SEQUENCE [LARGE SCALE GENOMIC DNA]</scope>
</reference>
<proteinExistence type="predicted"/>
<dbReference type="AlphaFoldDB" id="A0A2H1EI86"/>
<keyword evidence="2" id="KW-1185">Reference proteome</keyword>
<sequence length="313" mass="34706">MRRFVNSKLLAISVIAGLVFSAGSVYISHKVFADDPWSDIAARQQAAEQKAMAKYMSYYQFANMDESKRNWSGLTSVETDETSRGRDIPAQAQVSLQNAIAQFDNIHAKQLTDLQSNAYLGLNDTATDTQGRDRNAMLDAARASSLAQAEDIVGQLTKIQQDYANFQPGAVTDTTSTYDRQTQITKNMDDAETQAAALVNKLATLDQVYVDLSQYVDPAQFTYKPNTVTNEQTHPGRNLSPQEAYALEKAVMIFNQIHERHIALLQSNYYGLTSTPTNENGADRNALLAQAQQVSMDNALRIYNSYYNGTGLK</sequence>
<name>A0A2H1EI86_9ARCH</name>
<dbReference type="EMBL" id="FRFC01000004">
    <property type="protein sequence ID" value="SHO46361.1"/>
    <property type="molecule type" value="Genomic_DNA"/>
</dbReference>
<evidence type="ECO:0000313" key="2">
    <source>
        <dbReference type="Proteomes" id="UP000232412"/>
    </source>
</evidence>
<protein>
    <submittedName>
        <fullName evidence="1">Uncharacterized protein</fullName>
    </submittedName>
</protein>
<accession>A0A2H1EI86</accession>